<gene>
    <name evidence="3" type="ORF">T4A_11948</name>
</gene>
<dbReference type="EMBL" id="JYDR01000175">
    <property type="protein sequence ID" value="KRY66281.1"/>
    <property type="molecule type" value="Genomic_DNA"/>
</dbReference>
<feature type="domain" description="HTH CENPB-type" evidence="2">
    <location>
        <begin position="168"/>
        <end position="212"/>
    </location>
</feature>
<dbReference type="AlphaFoldDB" id="A0A0V1DXG7"/>
<comment type="caution">
    <text evidence="3">The sequence shown here is derived from an EMBL/GenBank/DDBJ whole genome shotgun (WGS) entry which is preliminary data.</text>
</comment>
<evidence type="ECO:0000256" key="1">
    <source>
        <dbReference type="ARBA" id="ARBA00023125"/>
    </source>
</evidence>
<dbReference type="InterPro" id="IPR006600">
    <property type="entry name" value="HTH_CenpB_DNA-bd_dom"/>
</dbReference>
<dbReference type="Pfam" id="PF03221">
    <property type="entry name" value="HTH_Tnp_Tc5"/>
    <property type="match status" value="1"/>
</dbReference>
<reference evidence="3 4" key="1">
    <citation type="submission" date="2015-01" db="EMBL/GenBank/DDBJ databases">
        <title>Evolution of Trichinella species and genotypes.</title>
        <authorList>
            <person name="Korhonen P.K."/>
            <person name="Edoardo P."/>
            <person name="Giuseppe L.R."/>
            <person name="Gasser R.B."/>
        </authorList>
    </citation>
    <scope>NUCLEOTIDE SEQUENCE [LARGE SCALE GENOMIC DNA]</scope>
    <source>
        <strain evidence="3">ISS13</strain>
    </source>
</reference>
<evidence type="ECO:0000313" key="3">
    <source>
        <dbReference type="EMBL" id="KRY66281.1"/>
    </source>
</evidence>
<evidence type="ECO:0000313" key="4">
    <source>
        <dbReference type="Proteomes" id="UP000054632"/>
    </source>
</evidence>
<name>A0A0V1DXG7_TRIPS</name>
<evidence type="ECO:0000259" key="2">
    <source>
        <dbReference type="Pfam" id="PF03221"/>
    </source>
</evidence>
<dbReference type="Proteomes" id="UP000054632">
    <property type="component" value="Unassembled WGS sequence"/>
</dbReference>
<protein>
    <recommendedName>
        <fullName evidence="2">HTH CENPB-type domain-containing protein</fullName>
    </recommendedName>
</protein>
<sequence>MALFRTMVNNVESKAKCSDDNFTKWRGLLSAINGQGKKADGQLIYGSCGSIIPELMVSLANYADVSGSSEPALSDWQSTIQVFLFTVVVSPFVMSSKGASAIACSLKYIEEKVEMLNKLNSGINFVAVGGMCRINKRNAYCIHKNKEAIHATLTICTSLPIKPLRKCALLTSSAIREKERFLESESSRPTFTASKGWLDHFKRCFLLRNIKMSREAISEYQLAASSYPEELKPLIEKRPSFARECLTGHLWKKNSIIFQDLRQGKIN</sequence>
<accession>A0A0V1DXG7</accession>
<feature type="non-terminal residue" evidence="3">
    <location>
        <position position="267"/>
    </location>
</feature>
<dbReference type="GO" id="GO:0003677">
    <property type="term" value="F:DNA binding"/>
    <property type="evidence" value="ECO:0007669"/>
    <property type="project" value="UniProtKB-KW"/>
</dbReference>
<dbReference type="Gene3D" id="1.10.10.60">
    <property type="entry name" value="Homeodomain-like"/>
    <property type="match status" value="1"/>
</dbReference>
<proteinExistence type="predicted"/>
<organism evidence="3 4">
    <name type="scientific">Trichinella pseudospiralis</name>
    <name type="common">Parasitic roundworm</name>
    <dbReference type="NCBI Taxonomy" id="6337"/>
    <lineage>
        <taxon>Eukaryota</taxon>
        <taxon>Metazoa</taxon>
        <taxon>Ecdysozoa</taxon>
        <taxon>Nematoda</taxon>
        <taxon>Enoplea</taxon>
        <taxon>Dorylaimia</taxon>
        <taxon>Trichinellida</taxon>
        <taxon>Trichinellidae</taxon>
        <taxon>Trichinella</taxon>
    </lineage>
</organism>
<keyword evidence="1" id="KW-0238">DNA-binding</keyword>